<dbReference type="PANTHER" id="PTHR12226:SF3">
    <property type="entry name" value="SOLUTE CARRIER FAMILY 66 MEMBER 3"/>
    <property type="match status" value="1"/>
</dbReference>
<dbReference type="FunCoup" id="M3XJ49">
    <property type="interactions" value="223"/>
</dbReference>
<sequence>MESSVLDFANWSTLLVCMVLKFPQIIAVIAANSARGVSVNSLVLELTGFLVFLAYQNYYNYPLPTYLEYPILIAQDVILLLAVSHYNGSVKQALPYLTIFTFGWHLLTIQKWIIDLAMSLCTLISVTSKFIQLKCIWQARDSGQASALTWGMAVYTSATRILTTLMTTGDFQVLARFVLLLILNSWVMMTILYYRKTGKKQE</sequence>
<evidence type="ECO:0000256" key="4">
    <source>
        <dbReference type="ARBA" id="ARBA00023136"/>
    </source>
</evidence>
<dbReference type="eggNOG" id="KOG3211">
    <property type="taxonomic scope" value="Eukaryota"/>
</dbReference>
<dbReference type="Bgee" id="ENSLACG00000016485">
    <property type="expression patterns" value="Expressed in pelvic fin and 4 other cell types or tissues"/>
</dbReference>
<dbReference type="PIRSF" id="PIRSF023381">
    <property type="entry name" value="MannP-dilichol_defect-1p"/>
    <property type="match status" value="1"/>
</dbReference>
<evidence type="ECO:0000256" key="6">
    <source>
        <dbReference type="SAM" id="Phobius"/>
    </source>
</evidence>
<dbReference type="InParanoid" id="M3XJ49"/>
<dbReference type="Ensembl" id="ENSLACT00000026037.1">
    <property type="protein sequence ID" value="ENSLACP00000022755.1"/>
    <property type="gene ID" value="ENSLACG00000016485.2"/>
</dbReference>
<dbReference type="GeneTree" id="ENSGT00940000153916"/>
<dbReference type="AlphaFoldDB" id="M3XJ49"/>
<dbReference type="STRING" id="7897.ENSLACP00000022755"/>
<dbReference type="InterPro" id="IPR016817">
    <property type="entry name" value="MannP-dilichol_defect-1"/>
</dbReference>
<dbReference type="GeneID" id="102356120"/>
<comment type="subcellular location">
    <subcellularLocation>
        <location evidence="1 5">Membrane</location>
        <topology evidence="1 5">Multi-pass membrane protein</topology>
    </subcellularLocation>
</comment>
<keyword evidence="2 5" id="KW-0812">Transmembrane</keyword>
<feature type="transmembrane region" description="Helical" evidence="6">
    <location>
        <begin position="12"/>
        <end position="30"/>
    </location>
</feature>
<evidence type="ECO:0000256" key="3">
    <source>
        <dbReference type="ARBA" id="ARBA00022989"/>
    </source>
</evidence>
<proteinExistence type="predicted"/>
<name>M3XJ49_LATCH</name>
<reference evidence="8" key="1">
    <citation type="submission" date="2011-08" db="EMBL/GenBank/DDBJ databases">
        <title>The draft genome of Latimeria chalumnae.</title>
        <authorList>
            <person name="Di Palma F."/>
            <person name="Alfoldi J."/>
            <person name="Johnson J."/>
            <person name="Berlin A."/>
            <person name="Gnerre S."/>
            <person name="Jaffe D."/>
            <person name="MacCallum I."/>
            <person name="Young S."/>
            <person name="Walker B.J."/>
            <person name="Lander E."/>
            <person name="Lindblad-Toh K."/>
        </authorList>
    </citation>
    <scope>NUCLEOTIDE SEQUENCE [LARGE SCALE GENOMIC DNA]</scope>
    <source>
        <strain evidence="8">Wild caught</strain>
    </source>
</reference>
<feature type="transmembrane region" description="Helical" evidence="6">
    <location>
        <begin position="37"/>
        <end position="55"/>
    </location>
</feature>
<dbReference type="InterPro" id="IPR006603">
    <property type="entry name" value="PQ-loop_rpt"/>
</dbReference>
<evidence type="ECO:0000256" key="1">
    <source>
        <dbReference type="ARBA" id="ARBA00004141"/>
    </source>
</evidence>
<keyword evidence="8" id="KW-1185">Reference proteome</keyword>
<dbReference type="OrthoDB" id="271506at2759"/>
<organism evidence="7 8">
    <name type="scientific">Latimeria chalumnae</name>
    <name type="common">Coelacanth</name>
    <dbReference type="NCBI Taxonomy" id="7897"/>
    <lineage>
        <taxon>Eukaryota</taxon>
        <taxon>Metazoa</taxon>
        <taxon>Chordata</taxon>
        <taxon>Craniata</taxon>
        <taxon>Vertebrata</taxon>
        <taxon>Euteleostomi</taxon>
        <taxon>Coelacanthiformes</taxon>
        <taxon>Coelacanthidae</taxon>
        <taxon>Latimeria</taxon>
    </lineage>
</organism>
<keyword evidence="4 5" id="KW-0472">Membrane</keyword>
<evidence type="ECO:0000313" key="8">
    <source>
        <dbReference type="Proteomes" id="UP000008672"/>
    </source>
</evidence>
<feature type="transmembrane region" description="Helical" evidence="6">
    <location>
        <begin position="173"/>
        <end position="194"/>
    </location>
</feature>
<evidence type="ECO:0000256" key="5">
    <source>
        <dbReference type="PIRNR" id="PIRNR023381"/>
    </source>
</evidence>
<dbReference type="KEGG" id="lcm:102356120"/>
<dbReference type="Pfam" id="PF04193">
    <property type="entry name" value="PQ-loop"/>
    <property type="match status" value="1"/>
</dbReference>
<dbReference type="GO" id="GO:0016020">
    <property type="term" value="C:membrane"/>
    <property type="evidence" value="ECO:0007669"/>
    <property type="project" value="UniProtKB-SubCell"/>
</dbReference>
<dbReference type="PANTHER" id="PTHR12226">
    <property type="entry name" value="MANNOSE-P-DOLICHOL UTILIZATION DEFECT 1 LEC35 -RELATED"/>
    <property type="match status" value="1"/>
</dbReference>
<dbReference type="RefSeq" id="XP_005995986.1">
    <property type="nucleotide sequence ID" value="XM_005995924.2"/>
</dbReference>
<protein>
    <recommendedName>
        <fullName evidence="5">Solute carrier family 66 member 3</fullName>
    </recommendedName>
</protein>
<accession>M3XJ49</accession>
<dbReference type="HOGENOM" id="CLU_053568_3_2_1"/>
<gene>
    <name evidence="7" type="primary">SLC66A3</name>
</gene>
<evidence type="ECO:0000313" key="7">
    <source>
        <dbReference type="Ensembl" id="ENSLACP00000022755.1"/>
    </source>
</evidence>
<dbReference type="EMBL" id="AFYH01069789">
    <property type="status" value="NOT_ANNOTATED_CDS"/>
    <property type="molecule type" value="Genomic_DNA"/>
</dbReference>
<evidence type="ECO:0000256" key="2">
    <source>
        <dbReference type="ARBA" id="ARBA00022692"/>
    </source>
</evidence>
<dbReference type="OMA" id="YALIYYA"/>
<reference evidence="7" key="2">
    <citation type="submission" date="2025-08" db="UniProtKB">
        <authorList>
            <consortium name="Ensembl"/>
        </authorList>
    </citation>
    <scope>IDENTIFICATION</scope>
</reference>
<reference evidence="7" key="3">
    <citation type="submission" date="2025-09" db="UniProtKB">
        <authorList>
            <consortium name="Ensembl"/>
        </authorList>
    </citation>
    <scope>IDENTIFICATION</scope>
</reference>
<dbReference type="Proteomes" id="UP000008672">
    <property type="component" value="Unassembled WGS sequence"/>
</dbReference>
<keyword evidence="3 5" id="KW-1133">Transmembrane helix</keyword>
<dbReference type="CTD" id="130814"/>